<accession>A0A7X3MKM4</accession>
<keyword evidence="3" id="KW-0804">Transcription</keyword>
<evidence type="ECO:0000313" key="5">
    <source>
        <dbReference type="EMBL" id="MXP78183.1"/>
    </source>
</evidence>
<evidence type="ECO:0000313" key="6">
    <source>
        <dbReference type="Proteomes" id="UP000460412"/>
    </source>
</evidence>
<dbReference type="CDD" id="cd07377">
    <property type="entry name" value="WHTH_GntR"/>
    <property type="match status" value="1"/>
</dbReference>
<dbReference type="PROSITE" id="PS50949">
    <property type="entry name" value="HTH_GNTR"/>
    <property type="match status" value="1"/>
</dbReference>
<dbReference type="RefSeq" id="WP_159754447.1">
    <property type="nucleotide sequence ID" value="NZ_WUQX01000001.1"/>
</dbReference>
<organism evidence="5 6">
    <name type="scientific">Sporofaciens musculi</name>
    <dbReference type="NCBI Taxonomy" id="2681861"/>
    <lineage>
        <taxon>Bacteria</taxon>
        <taxon>Bacillati</taxon>
        <taxon>Bacillota</taxon>
        <taxon>Clostridia</taxon>
        <taxon>Lachnospirales</taxon>
        <taxon>Lachnospiraceae</taxon>
        <taxon>Sporofaciens</taxon>
    </lineage>
</organism>
<dbReference type="SMART" id="SM00345">
    <property type="entry name" value="HTH_GNTR"/>
    <property type="match status" value="1"/>
</dbReference>
<dbReference type="PANTHER" id="PTHR43537:SF24">
    <property type="entry name" value="GLUCONATE OPERON TRANSCRIPTIONAL REPRESSOR"/>
    <property type="match status" value="1"/>
</dbReference>
<dbReference type="SUPFAM" id="SSF48008">
    <property type="entry name" value="GntR ligand-binding domain-like"/>
    <property type="match status" value="1"/>
</dbReference>
<evidence type="ECO:0000259" key="4">
    <source>
        <dbReference type="PROSITE" id="PS50949"/>
    </source>
</evidence>
<keyword evidence="6" id="KW-1185">Reference proteome</keyword>
<dbReference type="SUPFAM" id="SSF46785">
    <property type="entry name" value="Winged helix' DNA-binding domain"/>
    <property type="match status" value="1"/>
</dbReference>
<dbReference type="GO" id="GO:0003677">
    <property type="term" value="F:DNA binding"/>
    <property type="evidence" value="ECO:0007669"/>
    <property type="project" value="UniProtKB-KW"/>
</dbReference>
<gene>
    <name evidence="5" type="ORF">GN277_23335</name>
</gene>
<dbReference type="Pfam" id="PF00392">
    <property type="entry name" value="GntR"/>
    <property type="match status" value="1"/>
</dbReference>
<comment type="caution">
    <text evidence="5">The sequence shown here is derived from an EMBL/GenBank/DDBJ whole genome shotgun (WGS) entry which is preliminary data.</text>
</comment>
<dbReference type="Pfam" id="PF07729">
    <property type="entry name" value="FCD"/>
    <property type="match status" value="1"/>
</dbReference>
<dbReference type="InterPro" id="IPR000524">
    <property type="entry name" value="Tscrpt_reg_HTH_GntR"/>
</dbReference>
<dbReference type="InterPro" id="IPR008920">
    <property type="entry name" value="TF_FadR/GntR_C"/>
</dbReference>
<dbReference type="Proteomes" id="UP000460412">
    <property type="component" value="Unassembled WGS sequence"/>
</dbReference>
<evidence type="ECO:0000256" key="2">
    <source>
        <dbReference type="ARBA" id="ARBA00023125"/>
    </source>
</evidence>
<dbReference type="Gene3D" id="1.10.10.10">
    <property type="entry name" value="Winged helix-like DNA-binding domain superfamily/Winged helix DNA-binding domain"/>
    <property type="match status" value="1"/>
</dbReference>
<name>A0A7X3MKM4_9FIRM</name>
<dbReference type="PRINTS" id="PR00035">
    <property type="entry name" value="HTHGNTR"/>
</dbReference>
<dbReference type="EMBL" id="WUQX01000001">
    <property type="protein sequence ID" value="MXP78183.1"/>
    <property type="molecule type" value="Genomic_DNA"/>
</dbReference>
<dbReference type="InterPro" id="IPR036388">
    <property type="entry name" value="WH-like_DNA-bd_sf"/>
</dbReference>
<keyword evidence="2" id="KW-0238">DNA-binding</keyword>
<evidence type="ECO:0000256" key="3">
    <source>
        <dbReference type="ARBA" id="ARBA00023163"/>
    </source>
</evidence>
<reference evidence="5 6" key="1">
    <citation type="submission" date="2019-12" db="EMBL/GenBank/DDBJ databases">
        <title>Sporaefaciens musculi gen. nov., sp. nov., a novel bacterium isolated from the caecum of an obese mouse.</title>
        <authorList>
            <person name="Rasmussen T.S."/>
            <person name="Streidl T."/>
            <person name="Hitch T.C.A."/>
            <person name="Wortmann E."/>
            <person name="Deptula P."/>
            <person name="Hansen M."/>
            <person name="Nielsen D.S."/>
            <person name="Clavel T."/>
            <person name="Vogensen F.K."/>
        </authorList>
    </citation>
    <scope>NUCLEOTIDE SEQUENCE [LARGE SCALE GENOMIC DNA]</scope>
    <source>
        <strain evidence="5 6">WCA-9-b2</strain>
    </source>
</reference>
<evidence type="ECO:0000256" key="1">
    <source>
        <dbReference type="ARBA" id="ARBA00023015"/>
    </source>
</evidence>
<sequence>MGKLTFKTLREKVAEEIRLKILNQELTPGMHIIEQELSDELGVSRGPIREALRQLEQEGMVEYTRNVGCSVREVTTQDVYETYLLRSSYEILAVRLYEAKFTDEDIAKMEEAVELMKTLTIESYSNVISYGSMLHGVIIEKAGLARLTKAWADLEYCEIMSCNAGYTDKHSVIQRQYPIHQKLVDICKTRDVETICDAISDHYMMTIKRLKNK</sequence>
<proteinExistence type="predicted"/>
<protein>
    <submittedName>
        <fullName evidence="5">GntR family transcriptional regulator</fullName>
    </submittedName>
</protein>
<feature type="domain" description="HTH gntR-type" evidence="4">
    <location>
        <begin position="7"/>
        <end position="74"/>
    </location>
</feature>
<dbReference type="PANTHER" id="PTHR43537">
    <property type="entry name" value="TRANSCRIPTIONAL REGULATOR, GNTR FAMILY"/>
    <property type="match status" value="1"/>
</dbReference>
<dbReference type="InterPro" id="IPR036390">
    <property type="entry name" value="WH_DNA-bd_sf"/>
</dbReference>
<dbReference type="AlphaFoldDB" id="A0A7X3MKM4"/>
<keyword evidence="1" id="KW-0805">Transcription regulation</keyword>
<dbReference type="InterPro" id="IPR011711">
    <property type="entry name" value="GntR_C"/>
</dbReference>
<dbReference type="GO" id="GO:0003700">
    <property type="term" value="F:DNA-binding transcription factor activity"/>
    <property type="evidence" value="ECO:0007669"/>
    <property type="project" value="InterPro"/>
</dbReference>
<dbReference type="Gene3D" id="1.20.120.530">
    <property type="entry name" value="GntR ligand-binding domain-like"/>
    <property type="match status" value="1"/>
</dbReference>